<evidence type="ECO:0000256" key="2">
    <source>
        <dbReference type="ARBA" id="ARBA00022692"/>
    </source>
</evidence>
<sequence length="330" mass="38359">MDLLRSLPLGLYLEAPVTWLHQLDSRVKLAWLMTFLVSPIWANSLWRFLLVGLLIVFTLTALIPLRVWRQQMGWLLALCLVVLLVTAVMPDGYNLQYAPRLPQDELRFQDHPPAAPQPEPWYQFLRFWDAPQDPDRANRSPDRVSLDKFQPYHYVLWNWGPFTVTRKSVQLAVRISTWLFTLIYGTNLFLLTTPPEAIAATLQILLNPLRQLNLPVVEVGLTLTLSLRFIPLVLEEVQNLIRSVRTRAIRWRKVGVKGTIQLVLLLIDRLVENLFLRAEQIASAMTVRGFTHPNQHQVLWHAFQLRRVDWFAIGLLVVLWGVRFWQGQAD</sequence>
<reference evidence="6 7" key="1">
    <citation type="journal article" date="2015" name="Genome Announc.">
        <title>Draft Genome Sequence of Filamentous Marine Cyanobacterium Lyngbya confervoides Strain BDU141951.</title>
        <authorList>
            <person name="Chandrababunaidu M.M."/>
            <person name="Sen D."/>
            <person name="Tripathy S."/>
        </authorList>
    </citation>
    <scope>NUCLEOTIDE SEQUENCE [LARGE SCALE GENOMIC DNA]</scope>
    <source>
        <strain evidence="6 7">BDU141951</strain>
    </source>
</reference>
<evidence type="ECO:0000313" key="7">
    <source>
        <dbReference type="Proteomes" id="UP000031561"/>
    </source>
</evidence>
<keyword evidence="3 5" id="KW-1133">Transmembrane helix</keyword>
<proteinExistence type="predicted"/>
<evidence type="ECO:0000256" key="4">
    <source>
        <dbReference type="ARBA" id="ARBA00023136"/>
    </source>
</evidence>
<accession>A0ABD4T1X3</accession>
<feature type="transmembrane region" description="Helical" evidence="5">
    <location>
        <begin position="308"/>
        <end position="325"/>
    </location>
</feature>
<name>A0ABD4T1X3_9CYAN</name>
<evidence type="ECO:0000313" key="6">
    <source>
        <dbReference type="EMBL" id="MCM1982761.1"/>
    </source>
</evidence>
<dbReference type="GO" id="GO:0005886">
    <property type="term" value="C:plasma membrane"/>
    <property type="evidence" value="ECO:0007669"/>
    <property type="project" value="UniProtKB-ARBA"/>
</dbReference>
<dbReference type="EMBL" id="JTHE03000044">
    <property type="protein sequence ID" value="MCM1982761.1"/>
    <property type="molecule type" value="Genomic_DNA"/>
</dbReference>
<dbReference type="InterPro" id="IPR003339">
    <property type="entry name" value="ABC/ECF_trnsptr_transmembrane"/>
</dbReference>
<organism evidence="6 7">
    <name type="scientific">Lyngbya confervoides BDU141951</name>
    <dbReference type="NCBI Taxonomy" id="1574623"/>
    <lineage>
        <taxon>Bacteria</taxon>
        <taxon>Bacillati</taxon>
        <taxon>Cyanobacteriota</taxon>
        <taxon>Cyanophyceae</taxon>
        <taxon>Oscillatoriophycideae</taxon>
        <taxon>Oscillatoriales</taxon>
        <taxon>Microcoleaceae</taxon>
        <taxon>Lyngbya</taxon>
    </lineage>
</organism>
<keyword evidence="4 5" id="KW-0472">Membrane</keyword>
<feature type="transmembrane region" description="Helical" evidence="5">
    <location>
        <begin position="72"/>
        <end position="89"/>
    </location>
</feature>
<comment type="caution">
    <text evidence="6">The sequence shown here is derived from an EMBL/GenBank/DDBJ whole genome shotgun (WGS) entry which is preliminary data.</text>
</comment>
<dbReference type="RefSeq" id="WP_166274732.1">
    <property type="nucleotide sequence ID" value="NZ_JTHE03000044.1"/>
</dbReference>
<protein>
    <submittedName>
        <fullName evidence="6">Energy-coupling factor transporter transmembrane protein EcfT</fullName>
    </submittedName>
</protein>
<gene>
    <name evidence="6" type="ORF">QQ91_0007985</name>
</gene>
<feature type="transmembrane region" description="Helical" evidence="5">
    <location>
        <begin position="171"/>
        <end position="191"/>
    </location>
</feature>
<dbReference type="PANTHER" id="PTHR33514:SF13">
    <property type="entry name" value="PROTEIN ABCI12, CHLOROPLASTIC"/>
    <property type="match status" value="1"/>
</dbReference>
<keyword evidence="2 5" id="KW-0812">Transmembrane</keyword>
<dbReference type="Proteomes" id="UP000031561">
    <property type="component" value="Unassembled WGS sequence"/>
</dbReference>
<dbReference type="AlphaFoldDB" id="A0ABD4T1X3"/>
<comment type="subcellular location">
    <subcellularLocation>
        <location evidence="1">Membrane</location>
        <topology evidence="1">Multi-pass membrane protein</topology>
    </subcellularLocation>
</comment>
<dbReference type="PANTHER" id="PTHR33514">
    <property type="entry name" value="PROTEIN ABCI12, CHLOROPLASTIC"/>
    <property type="match status" value="1"/>
</dbReference>
<feature type="transmembrane region" description="Helical" evidence="5">
    <location>
        <begin position="45"/>
        <end position="65"/>
    </location>
</feature>
<dbReference type="Pfam" id="PF02361">
    <property type="entry name" value="CbiQ"/>
    <property type="match status" value="1"/>
</dbReference>
<evidence type="ECO:0000256" key="1">
    <source>
        <dbReference type="ARBA" id="ARBA00004141"/>
    </source>
</evidence>
<evidence type="ECO:0000256" key="5">
    <source>
        <dbReference type="SAM" id="Phobius"/>
    </source>
</evidence>
<keyword evidence="7" id="KW-1185">Reference proteome</keyword>
<evidence type="ECO:0000256" key="3">
    <source>
        <dbReference type="ARBA" id="ARBA00022989"/>
    </source>
</evidence>
<dbReference type="CDD" id="cd16914">
    <property type="entry name" value="EcfT"/>
    <property type="match status" value="1"/>
</dbReference>